<evidence type="ECO:0000259" key="6">
    <source>
        <dbReference type="Pfam" id="PF00692"/>
    </source>
</evidence>
<dbReference type="InterPro" id="IPR033704">
    <property type="entry name" value="dUTPase_trimeric"/>
</dbReference>
<evidence type="ECO:0000256" key="5">
    <source>
        <dbReference type="ARBA" id="ARBA00047686"/>
    </source>
</evidence>
<dbReference type="SUPFAM" id="SSF51283">
    <property type="entry name" value="dUTPase-like"/>
    <property type="match status" value="1"/>
</dbReference>
<accession>A0A158EA10</accession>
<dbReference type="InterPro" id="IPR029054">
    <property type="entry name" value="dUTPase-like"/>
</dbReference>
<evidence type="ECO:0000256" key="3">
    <source>
        <dbReference type="ARBA" id="ARBA00022801"/>
    </source>
</evidence>
<keyword evidence="3" id="KW-0378">Hydrolase</keyword>
<keyword evidence="8" id="KW-1185">Reference proteome</keyword>
<name>A0A158EA10_9BURK</name>
<dbReference type="NCBIfam" id="TIGR00576">
    <property type="entry name" value="dut"/>
    <property type="match status" value="1"/>
</dbReference>
<organism evidence="7 8">
    <name type="scientific">Caballeronia fortuita</name>
    <dbReference type="NCBI Taxonomy" id="1777138"/>
    <lineage>
        <taxon>Bacteria</taxon>
        <taxon>Pseudomonadati</taxon>
        <taxon>Pseudomonadota</taxon>
        <taxon>Betaproteobacteria</taxon>
        <taxon>Burkholderiales</taxon>
        <taxon>Burkholderiaceae</taxon>
        <taxon>Caballeronia</taxon>
    </lineage>
</organism>
<dbReference type="EMBL" id="FCNX02000029">
    <property type="protein sequence ID" value="SAL03236.1"/>
    <property type="molecule type" value="Genomic_DNA"/>
</dbReference>
<comment type="catalytic activity">
    <reaction evidence="5">
        <text>dUTP + H2O = dUMP + diphosphate + H(+)</text>
        <dbReference type="Rhea" id="RHEA:10248"/>
        <dbReference type="ChEBI" id="CHEBI:15377"/>
        <dbReference type="ChEBI" id="CHEBI:15378"/>
        <dbReference type="ChEBI" id="CHEBI:33019"/>
        <dbReference type="ChEBI" id="CHEBI:61555"/>
        <dbReference type="ChEBI" id="CHEBI:246422"/>
        <dbReference type="EC" id="3.6.1.23"/>
    </reaction>
</comment>
<keyword evidence="4" id="KW-0546">Nucleotide metabolism</keyword>
<dbReference type="CDD" id="cd07557">
    <property type="entry name" value="trimeric_dUTPase"/>
    <property type="match status" value="1"/>
</dbReference>
<dbReference type="Gene3D" id="2.70.40.10">
    <property type="match status" value="1"/>
</dbReference>
<dbReference type="STRING" id="1777138.AWB77_06746"/>
<comment type="caution">
    <text evidence="7">The sequence shown here is derived from an EMBL/GenBank/DDBJ whole genome shotgun (WGS) entry which is preliminary data.</text>
</comment>
<evidence type="ECO:0000256" key="2">
    <source>
        <dbReference type="ARBA" id="ARBA00012379"/>
    </source>
</evidence>
<dbReference type="PANTHER" id="PTHR11241">
    <property type="entry name" value="DEOXYURIDINE 5'-TRIPHOSPHATE NUCLEOTIDOHYDROLASE"/>
    <property type="match status" value="1"/>
</dbReference>
<protein>
    <recommendedName>
        <fullName evidence="2">dUTP diphosphatase</fullName>
        <ecNumber evidence="2">3.6.1.23</ecNumber>
    </recommendedName>
</protein>
<gene>
    <name evidence="7" type="ORF">AWB77_06746</name>
</gene>
<dbReference type="GO" id="GO:0004170">
    <property type="term" value="F:dUTP diphosphatase activity"/>
    <property type="evidence" value="ECO:0007669"/>
    <property type="project" value="UniProtKB-EC"/>
</dbReference>
<evidence type="ECO:0000256" key="1">
    <source>
        <dbReference type="ARBA" id="ARBA00006581"/>
    </source>
</evidence>
<dbReference type="EC" id="3.6.1.23" evidence="2"/>
<dbReference type="GO" id="GO:0046081">
    <property type="term" value="P:dUTP catabolic process"/>
    <property type="evidence" value="ECO:0007669"/>
    <property type="project" value="InterPro"/>
</dbReference>
<dbReference type="GO" id="GO:0006226">
    <property type="term" value="P:dUMP biosynthetic process"/>
    <property type="evidence" value="ECO:0007669"/>
    <property type="project" value="InterPro"/>
</dbReference>
<dbReference type="InterPro" id="IPR008181">
    <property type="entry name" value="dUTPase"/>
</dbReference>
<dbReference type="GO" id="GO:0000287">
    <property type="term" value="F:magnesium ion binding"/>
    <property type="evidence" value="ECO:0007669"/>
    <property type="project" value="InterPro"/>
</dbReference>
<evidence type="ECO:0000313" key="7">
    <source>
        <dbReference type="EMBL" id="SAL03236.1"/>
    </source>
</evidence>
<reference evidence="7" key="1">
    <citation type="submission" date="2016-01" db="EMBL/GenBank/DDBJ databases">
        <authorList>
            <person name="Peeters C."/>
        </authorList>
    </citation>
    <scope>NUCLEOTIDE SEQUENCE</scope>
    <source>
        <strain evidence="7">LMG 29320</strain>
    </source>
</reference>
<evidence type="ECO:0000313" key="8">
    <source>
        <dbReference type="Proteomes" id="UP000054903"/>
    </source>
</evidence>
<dbReference type="Proteomes" id="UP000054903">
    <property type="component" value="Unassembled WGS sequence"/>
</dbReference>
<evidence type="ECO:0000256" key="4">
    <source>
        <dbReference type="ARBA" id="ARBA00023080"/>
    </source>
</evidence>
<dbReference type="RefSeq" id="WP_244158737.1">
    <property type="nucleotide sequence ID" value="NZ_FCNX02000029.1"/>
</dbReference>
<sequence>MNYGAWGIYTGSNIKAPLKNGFWKFGIANEMMRVKIKKLHDAAVVPKLASAGAACFDLCAVDADKFKPHPTDRHAAIFRTGLAFEVPEGFALMVYSRSGHGFKDAIRLSNCVGIIDSDYRGELMVSLRADGEPRANYIRTGDRIAQAMILPVPAVQFVLADELTETARGAGGFGSTGA</sequence>
<feature type="domain" description="dUTPase-like" evidence="6">
    <location>
        <begin position="43"/>
        <end position="177"/>
    </location>
</feature>
<dbReference type="Pfam" id="PF00692">
    <property type="entry name" value="dUTPase"/>
    <property type="match status" value="1"/>
</dbReference>
<dbReference type="InterPro" id="IPR036157">
    <property type="entry name" value="dUTPase-like_sf"/>
</dbReference>
<dbReference type="NCBIfam" id="NF001862">
    <property type="entry name" value="PRK00601.1"/>
    <property type="match status" value="1"/>
</dbReference>
<proteinExistence type="inferred from homology"/>
<dbReference type="PANTHER" id="PTHR11241:SF0">
    <property type="entry name" value="DEOXYURIDINE 5'-TRIPHOSPHATE NUCLEOTIDOHYDROLASE"/>
    <property type="match status" value="1"/>
</dbReference>
<comment type="similarity">
    <text evidence="1">Belongs to the dUTPase family.</text>
</comment>
<dbReference type="AlphaFoldDB" id="A0A158EA10"/>